<dbReference type="AlphaFoldDB" id="A0A0A9WNE1"/>
<protein>
    <submittedName>
        <fullName evidence="2">Anaphase-promoting complex subunit 1</fullName>
    </submittedName>
</protein>
<feature type="region of interest" description="Disordered" evidence="1">
    <location>
        <begin position="74"/>
        <end position="100"/>
    </location>
</feature>
<accession>A0A0A9WNE1</accession>
<evidence type="ECO:0000256" key="1">
    <source>
        <dbReference type="SAM" id="MobiDB-lite"/>
    </source>
</evidence>
<name>A0A0A9WNE1_LYGHE</name>
<reference evidence="2" key="1">
    <citation type="journal article" date="2014" name="PLoS ONE">
        <title>Transcriptome-Based Identification of ABC Transporters in the Western Tarnished Plant Bug Lygus hesperus.</title>
        <authorList>
            <person name="Hull J.J."/>
            <person name="Chaney K."/>
            <person name="Geib S.M."/>
            <person name="Fabrick J.A."/>
            <person name="Brent C.S."/>
            <person name="Walsh D."/>
            <person name="Lavine L.C."/>
        </authorList>
    </citation>
    <scope>NUCLEOTIDE SEQUENCE</scope>
</reference>
<dbReference type="EMBL" id="GBHO01033627">
    <property type="protein sequence ID" value="JAG09977.1"/>
    <property type="molecule type" value="Transcribed_RNA"/>
</dbReference>
<feature type="compositionally biased region" description="Pro residues" evidence="1">
    <location>
        <begin position="86"/>
        <end position="95"/>
    </location>
</feature>
<reference evidence="2" key="2">
    <citation type="submission" date="2014-07" db="EMBL/GenBank/DDBJ databases">
        <authorList>
            <person name="Hull J."/>
        </authorList>
    </citation>
    <scope>NUCLEOTIDE SEQUENCE</scope>
</reference>
<sequence length="173" mass="19520">MFYRVMENRKRFGKVNSMTLYCSADDEYECGGGQSATEITKSNMNHDDKKVFAPISNFMCNNQNEDTRRKSLLSMNDISGAEQPQQPQPPPPLPPHQQISNNHVSSLDALFAALDVSKSVNKDERVARRRARLMQAIAFATYPSCRYVKDAMVVGNYDKTNVCERIVVPIPLT</sequence>
<reference evidence="3" key="3">
    <citation type="journal article" date="2016" name="Gigascience">
        <title>De novo construction of an expanded transcriptome assembly for the western tarnished plant bug, Lygus hesperus.</title>
        <authorList>
            <person name="Tassone E.E."/>
            <person name="Geib S.M."/>
            <person name="Hall B."/>
            <person name="Fabrick J.A."/>
            <person name="Brent C.S."/>
            <person name="Hull J.J."/>
        </authorList>
    </citation>
    <scope>NUCLEOTIDE SEQUENCE</scope>
</reference>
<gene>
    <name evidence="2" type="primary">cut4</name>
    <name evidence="2" type="ORF">CM83_84098</name>
    <name evidence="3" type="ORF">g.9722</name>
</gene>
<proteinExistence type="predicted"/>
<evidence type="ECO:0000313" key="2">
    <source>
        <dbReference type="EMBL" id="JAG09977.1"/>
    </source>
</evidence>
<evidence type="ECO:0000313" key="3">
    <source>
        <dbReference type="EMBL" id="JAQ13460.1"/>
    </source>
</evidence>
<dbReference type="EMBL" id="GDHC01005169">
    <property type="protein sequence ID" value="JAQ13460.1"/>
    <property type="molecule type" value="Transcribed_RNA"/>
</dbReference>
<organism evidence="2">
    <name type="scientific">Lygus hesperus</name>
    <name type="common">Western plant bug</name>
    <dbReference type="NCBI Taxonomy" id="30085"/>
    <lineage>
        <taxon>Eukaryota</taxon>
        <taxon>Metazoa</taxon>
        <taxon>Ecdysozoa</taxon>
        <taxon>Arthropoda</taxon>
        <taxon>Hexapoda</taxon>
        <taxon>Insecta</taxon>
        <taxon>Pterygota</taxon>
        <taxon>Neoptera</taxon>
        <taxon>Paraneoptera</taxon>
        <taxon>Hemiptera</taxon>
        <taxon>Heteroptera</taxon>
        <taxon>Panheteroptera</taxon>
        <taxon>Cimicomorpha</taxon>
        <taxon>Miridae</taxon>
        <taxon>Mirini</taxon>
        <taxon>Lygus</taxon>
    </lineage>
</organism>